<reference evidence="1" key="3">
    <citation type="submission" date="2023-05" db="EMBL/GenBank/DDBJ databases">
        <authorList>
            <person name="Smith C.H."/>
        </authorList>
    </citation>
    <scope>NUCLEOTIDE SEQUENCE</scope>
    <source>
        <strain evidence="1">CHS0354</strain>
        <tissue evidence="1">Mantle</tissue>
    </source>
</reference>
<name>A0AAE0RU85_9BIVA</name>
<protein>
    <submittedName>
        <fullName evidence="1">Uncharacterized protein</fullName>
    </submittedName>
</protein>
<accession>A0AAE0RU85</accession>
<keyword evidence="2" id="KW-1185">Reference proteome</keyword>
<organism evidence="1 2">
    <name type="scientific">Potamilus streckersoni</name>
    <dbReference type="NCBI Taxonomy" id="2493646"/>
    <lineage>
        <taxon>Eukaryota</taxon>
        <taxon>Metazoa</taxon>
        <taxon>Spiralia</taxon>
        <taxon>Lophotrochozoa</taxon>
        <taxon>Mollusca</taxon>
        <taxon>Bivalvia</taxon>
        <taxon>Autobranchia</taxon>
        <taxon>Heteroconchia</taxon>
        <taxon>Palaeoheterodonta</taxon>
        <taxon>Unionida</taxon>
        <taxon>Unionoidea</taxon>
        <taxon>Unionidae</taxon>
        <taxon>Ambleminae</taxon>
        <taxon>Lampsilini</taxon>
        <taxon>Potamilus</taxon>
    </lineage>
</organism>
<dbReference type="EMBL" id="JAEAOA010001338">
    <property type="protein sequence ID" value="KAK3579788.1"/>
    <property type="molecule type" value="Genomic_DNA"/>
</dbReference>
<evidence type="ECO:0000313" key="1">
    <source>
        <dbReference type="EMBL" id="KAK3579788.1"/>
    </source>
</evidence>
<dbReference type="Proteomes" id="UP001195483">
    <property type="component" value="Unassembled WGS sequence"/>
</dbReference>
<reference evidence="1" key="2">
    <citation type="journal article" date="2021" name="Genome Biol. Evol.">
        <title>Developing a high-quality reference genome for a parasitic bivalve with doubly uniparental inheritance (Bivalvia: Unionida).</title>
        <authorList>
            <person name="Smith C.H."/>
        </authorList>
    </citation>
    <scope>NUCLEOTIDE SEQUENCE</scope>
    <source>
        <strain evidence="1">CHS0354</strain>
        <tissue evidence="1">Mantle</tissue>
    </source>
</reference>
<reference evidence="1" key="1">
    <citation type="journal article" date="2021" name="Genome Biol. Evol.">
        <title>A High-Quality Reference Genome for a Parasitic Bivalve with Doubly Uniparental Inheritance (Bivalvia: Unionida).</title>
        <authorList>
            <person name="Smith C.H."/>
        </authorList>
    </citation>
    <scope>NUCLEOTIDE SEQUENCE</scope>
    <source>
        <strain evidence="1">CHS0354</strain>
    </source>
</reference>
<sequence>MNTFQAVCGVCMFQEHISSNVCRCLYSINTFKGMCVDICICRTYFRQCEWTFMFHECLSDSVCGHLCFANKFLLVCLDIYLQQTYSMFGNICFPLTYFSQGMYEHQCSMNTFQAVCVGSHVPWTHFRHCVDVHVP</sequence>
<proteinExistence type="predicted"/>
<gene>
    <name evidence="1" type="ORF">CHS0354_022097</name>
</gene>
<evidence type="ECO:0000313" key="2">
    <source>
        <dbReference type="Proteomes" id="UP001195483"/>
    </source>
</evidence>
<comment type="caution">
    <text evidence="1">The sequence shown here is derived from an EMBL/GenBank/DDBJ whole genome shotgun (WGS) entry which is preliminary data.</text>
</comment>
<dbReference type="AlphaFoldDB" id="A0AAE0RU85"/>